<accession>A0A316V3W1</accession>
<reference evidence="2 3" key="1">
    <citation type="journal article" date="2018" name="Mol. Biol. Evol.">
        <title>Broad Genomic Sampling Reveals a Smut Pathogenic Ancestry of the Fungal Clade Ustilaginomycotina.</title>
        <authorList>
            <person name="Kijpornyongpan T."/>
            <person name="Mondo S.J."/>
            <person name="Barry K."/>
            <person name="Sandor L."/>
            <person name="Lee J."/>
            <person name="Lipzen A."/>
            <person name="Pangilinan J."/>
            <person name="LaButti K."/>
            <person name="Hainaut M."/>
            <person name="Henrissat B."/>
            <person name="Grigoriev I.V."/>
            <person name="Spatafora J.W."/>
            <person name="Aime M.C."/>
        </authorList>
    </citation>
    <scope>NUCLEOTIDE SEQUENCE [LARGE SCALE GENOMIC DNA]</scope>
    <source>
        <strain evidence="2 3">MCA 3882</strain>
    </source>
</reference>
<dbReference type="InParanoid" id="A0A316V3W1"/>
<evidence type="ECO:0000259" key="1">
    <source>
        <dbReference type="PROSITE" id="PS50112"/>
    </source>
</evidence>
<dbReference type="InterPro" id="IPR035965">
    <property type="entry name" value="PAS-like_dom_sf"/>
</dbReference>
<dbReference type="OrthoDB" id="2162994at2759"/>
<dbReference type="Proteomes" id="UP000245771">
    <property type="component" value="Unassembled WGS sequence"/>
</dbReference>
<evidence type="ECO:0000313" key="2">
    <source>
        <dbReference type="EMBL" id="PWN31221.1"/>
    </source>
</evidence>
<feature type="domain" description="PAS" evidence="1">
    <location>
        <begin position="82"/>
        <end position="129"/>
    </location>
</feature>
<dbReference type="Gene3D" id="3.30.450.20">
    <property type="entry name" value="PAS domain"/>
    <property type="match status" value="1"/>
</dbReference>
<dbReference type="AlphaFoldDB" id="A0A316V3W1"/>
<gene>
    <name evidence="2" type="ORF">FA14DRAFT_182914</name>
</gene>
<dbReference type="InterPro" id="IPR000014">
    <property type="entry name" value="PAS"/>
</dbReference>
<dbReference type="RefSeq" id="XP_025351523.1">
    <property type="nucleotide sequence ID" value="XM_025501265.1"/>
</dbReference>
<dbReference type="CDD" id="cd00130">
    <property type="entry name" value="PAS"/>
    <property type="match status" value="1"/>
</dbReference>
<name>A0A316V3W1_9BASI</name>
<dbReference type="PROSITE" id="PS50112">
    <property type="entry name" value="PAS"/>
    <property type="match status" value="1"/>
</dbReference>
<keyword evidence="3" id="KW-1185">Reference proteome</keyword>
<dbReference type="Pfam" id="PF08447">
    <property type="entry name" value="PAS_3"/>
    <property type="match status" value="1"/>
</dbReference>
<dbReference type="SUPFAM" id="SSF55785">
    <property type="entry name" value="PYP-like sensor domain (PAS domain)"/>
    <property type="match status" value="1"/>
</dbReference>
<protein>
    <recommendedName>
        <fullName evidence="1">PAS domain-containing protein</fullName>
    </recommendedName>
</protein>
<dbReference type="GeneID" id="37023046"/>
<dbReference type="InterPro" id="IPR013655">
    <property type="entry name" value="PAS_fold_3"/>
</dbReference>
<feature type="non-terminal residue" evidence="2">
    <location>
        <position position="156"/>
    </location>
</feature>
<sequence length="156" mass="17655">MQQTGESGGSQQAPIAKPYYQIKSPFPLELDRRFIDQNKGKSMALQRRRQKTPSESVRCYWAVLSTRPADVGNMLNKANLVFLHLDPTMEESLGYSVESLMGTSALDLVHPNDAKWIETNILQYVMGSRSEKKVLRCTMKSVLSMGKYVHSSLNDR</sequence>
<dbReference type="EMBL" id="KZ819616">
    <property type="protein sequence ID" value="PWN31221.1"/>
    <property type="molecule type" value="Genomic_DNA"/>
</dbReference>
<organism evidence="2 3">
    <name type="scientific">Meira miltonrushii</name>
    <dbReference type="NCBI Taxonomy" id="1280837"/>
    <lineage>
        <taxon>Eukaryota</taxon>
        <taxon>Fungi</taxon>
        <taxon>Dikarya</taxon>
        <taxon>Basidiomycota</taxon>
        <taxon>Ustilaginomycotina</taxon>
        <taxon>Exobasidiomycetes</taxon>
        <taxon>Exobasidiales</taxon>
        <taxon>Brachybasidiaceae</taxon>
        <taxon>Meira</taxon>
    </lineage>
</organism>
<proteinExistence type="predicted"/>
<evidence type="ECO:0000313" key="3">
    <source>
        <dbReference type="Proteomes" id="UP000245771"/>
    </source>
</evidence>